<feature type="compositionally biased region" description="Polar residues" evidence="1">
    <location>
        <begin position="138"/>
        <end position="156"/>
    </location>
</feature>
<name>A0ABU1PJ46_9BURK</name>
<gene>
    <name evidence="2" type="ORF">J2W50_003559</name>
</gene>
<protein>
    <submittedName>
        <fullName evidence="2">Uncharacterized protein</fullName>
    </submittedName>
</protein>
<feature type="region of interest" description="Disordered" evidence="1">
    <location>
        <begin position="99"/>
        <end position="156"/>
    </location>
</feature>
<evidence type="ECO:0000313" key="2">
    <source>
        <dbReference type="EMBL" id="MDR6585343.1"/>
    </source>
</evidence>
<organism evidence="2 3">
    <name type="scientific">Herbaspirillum frisingense</name>
    <dbReference type="NCBI Taxonomy" id="92645"/>
    <lineage>
        <taxon>Bacteria</taxon>
        <taxon>Pseudomonadati</taxon>
        <taxon>Pseudomonadota</taxon>
        <taxon>Betaproteobacteria</taxon>
        <taxon>Burkholderiales</taxon>
        <taxon>Oxalobacteraceae</taxon>
        <taxon>Herbaspirillum</taxon>
    </lineage>
</organism>
<proteinExistence type="predicted"/>
<keyword evidence="3" id="KW-1185">Reference proteome</keyword>
<dbReference type="Proteomes" id="UP001260715">
    <property type="component" value="Unassembled WGS sequence"/>
</dbReference>
<dbReference type="RefSeq" id="WP_310011169.1">
    <property type="nucleotide sequence ID" value="NZ_JAVDSJ010000004.1"/>
</dbReference>
<comment type="caution">
    <text evidence="2">The sequence shown here is derived from an EMBL/GenBank/DDBJ whole genome shotgun (WGS) entry which is preliminary data.</text>
</comment>
<feature type="region of interest" description="Disordered" evidence="1">
    <location>
        <begin position="197"/>
        <end position="235"/>
    </location>
</feature>
<accession>A0ABU1PJ46</accession>
<dbReference type="EMBL" id="JAVDSJ010000004">
    <property type="protein sequence ID" value="MDR6585343.1"/>
    <property type="molecule type" value="Genomic_DNA"/>
</dbReference>
<sequence length="713" mass="72883">MTTTVIKHHSDANDYLKKISIRSIKDVRALDVDLMLVLVNGDRIIINNGALDAMGSPDMALQFSDGQLPLARVFQQIDQIDVSPEANLTVSSKEITRYNKNNTRTNKAQEDEEEEGDKPVVASPGERDPSAAADTRGNEGNTERPNYSTIKAPDNQKQITDAEINSQHEKNWGVQWPIAAGALALLAAAAGGGGGGAAGGAAAAGAGGAGSGGGGSSSTNSGSGGAGAGNGTAAAGSVDPAPAVIKGGVALGSISNANITAYDEQGNVLSQTTAVVDGKYSLTLNRPFYKGKMLLVVRDNTPGVADNYIDEGTFALTDLGNGTLRAVVNTEGTDQNANVTALTELAALKAGLEPDVIRLADNPEVTTESINRANNAVSGFFKVDILNTEVVASSSIGRNGRGGKNPAFNASLSQETQNYGAALADSYRFVHAELHEASGNSSDSASVYVSAARSGRISNPVLSELKVGSPNQVAAKLLNESTTQYASITENGTTASPGSSERGLVFSGKVDGAGASDQYLVTVKAGDKVLAFDTVKAGNFTLASAANLLAPGVYDDLSFTATNITAGNNNGATASIGGLKLGSFWAAQSLGDTRGGNGDDNILLGATKKGANTLIQANGGHDTFTLGAFGKKGNFAATVTDFSLSVDKLAVFGKSVDALNLDKFVKEVAPIQGGAGTRLVIDLDGAGAGTQTYSLQLQNVAYNPANTHTLFGV</sequence>
<evidence type="ECO:0000256" key="1">
    <source>
        <dbReference type="SAM" id="MobiDB-lite"/>
    </source>
</evidence>
<reference evidence="2 3" key="1">
    <citation type="submission" date="2023-07" db="EMBL/GenBank/DDBJ databases">
        <title>Sorghum-associated microbial communities from plants grown in Nebraska, USA.</title>
        <authorList>
            <person name="Schachtman D."/>
        </authorList>
    </citation>
    <scope>NUCLEOTIDE SEQUENCE [LARGE SCALE GENOMIC DNA]</scope>
    <source>
        <strain evidence="2 3">596</strain>
    </source>
</reference>
<feature type="compositionally biased region" description="Gly residues" evidence="1">
    <location>
        <begin position="205"/>
        <end position="230"/>
    </location>
</feature>
<evidence type="ECO:0000313" key="3">
    <source>
        <dbReference type="Proteomes" id="UP001260715"/>
    </source>
</evidence>